<dbReference type="CDD" id="cd11382">
    <property type="entry name" value="Ribosomal_S8e"/>
    <property type="match status" value="1"/>
</dbReference>
<evidence type="ECO:0000313" key="11">
    <source>
        <dbReference type="EMBL" id="MBB6496925.1"/>
    </source>
</evidence>
<dbReference type="EMBL" id="JACCQJ010000001">
    <property type="protein sequence ID" value="MBG0769254.1"/>
    <property type="molecule type" value="Genomic_DNA"/>
</dbReference>
<reference evidence="13" key="1">
    <citation type="journal article" date="2018" name="Genome Announc.">
        <title>Complete Genome Sequence of the Methanococcus maripaludis Type Strain JJ (DSM 2067), a Model for Selenoprotein Synthesis in Archaea.</title>
        <authorList>
            <person name="Poehlein A."/>
            <person name="Heym D."/>
            <person name="Quitzke V."/>
            <person name="Fersch J."/>
            <person name="Daniel R."/>
            <person name="Rother M."/>
        </authorList>
    </citation>
    <scope>NUCLEOTIDE SEQUENCE [LARGE SCALE GENOMIC DNA]</scope>
    <source>
        <strain evidence="13">DSM 2067</strain>
    </source>
</reference>
<reference evidence="12" key="3">
    <citation type="submission" date="2020-07" db="EMBL/GenBank/DDBJ databases">
        <title>Severe corrosion of carbon steel in oil field produced water can be linked to methanogenic archaea containing a special type of NiFe hydrogenase.</title>
        <authorList>
            <person name="Lahme S."/>
            <person name="Mand J."/>
            <person name="Longwell J."/>
            <person name="Smith R."/>
            <person name="Enning D."/>
        </authorList>
    </citation>
    <scope>NUCLEOTIDE SEQUENCE</scope>
    <source>
        <strain evidence="12">MIC098Bin5</strain>
    </source>
</reference>
<gene>
    <name evidence="6" type="primary">rps8e</name>
    <name evidence="12" type="ORF">H0S71_05065</name>
    <name evidence="8" type="ORF">HNP86_000069</name>
    <name evidence="9" type="ORF">HNP93_000070</name>
    <name evidence="10" type="ORF">HNP94_000070</name>
    <name evidence="11" type="ORF">HNP96_000946</name>
    <name evidence="7" type="ORF">MMJJ_11740</name>
</gene>
<evidence type="ECO:0000313" key="10">
    <source>
        <dbReference type="EMBL" id="MBA2863070.1"/>
    </source>
</evidence>
<sequence length="128" mass="14274">MAIWQGASRRLSTGAKVWRAAKKHKREMGRPAAETQVSEVIKRKIVRCRGANLKVKLEKTNYANVFDQANKVCKKVAVTNVIDNKANKHYIRRNVMTKGAIIETEMGKAKVTSRPGQDGVVNAVLLTE</sequence>
<dbReference type="Pfam" id="PF01201">
    <property type="entry name" value="Ribosomal_S8e"/>
    <property type="match status" value="1"/>
</dbReference>
<comment type="subunit">
    <text evidence="2 6">Part of the 30S ribosomal subunit.</text>
</comment>
<reference evidence="11 17" key="4">
    <citation type="submission" date="2020-08" db="EMBL/GenBank/DDBJ databases">
        <title>Genomic Encyclopedia of Type Strains, Phase IV (KMG-V): Genome sequencing to study the core and pangenomes of soil and plant-associated prokaryotes.</title>
        <authorList>
            <person name="Whitman W."/>
        </authorList>
    </citation>
    <scope>NUCLEOTIDE SEQUENCE [LARGE SCALE GENOMIC DNA]</scope>
    <source>
        <strain evidence="8 15">A1</strain>
        <strain evidence="9 14">C12</strain>
        <strain evidence="10 16">C13</strain>
        <strain evidence="11 17">D1</strain>
    </source>
</reference>
<dbReference type="GO" id="GO:0005840">
    <property type="term" value="C:ribosome"/>
    <property type="evidence" value="ECO:0007669"/>
    <property type="project" value="UniProtKB-KW"/>
</dbReference>
<keyword evidence="4 6" id="KW-0687">Ribonucleoprotein</keyword>
<dbReference type="GO" id="GO:0003735">
    <property type="term" value="F:structural constituent of ribosome"/>
    <property type="evidence" value="ECO:0007669"/>
    <property type="project" value="InterPro"/>
</dbReference>
<evidence type="ECO:0000313" key="17">
    <source>
        <dbReference type="Proteomes" id="UP000590564"/>
    </source>
</evidence>
<accession>A0A2L1CB23</accession>
<dbReference type="Proteomes" id="UP000239462">
    <property type="component" value="Chromosome"/>
</dbReference>
<dbReference type="HAMAP" id="MF_00029">
    <property type="entry name" value="Ribosomal_eS8"/>
    <property type="match status" value="1"/>
</dbReference>
<evidence type="ECO:0000313" key="15">
    <source>
        <dbReference type="Proteomes" id="UP000564425"/>
    </source>
</evidence>
<evidence type="ECO:0000256" key="4">
    <source>
        <dbReference type="ARBA" id="ARBA00023274"/>
    </source>
</evidence>
<evidence type="ECO:0000313" key="16">
    <source>
        <dbReference type="Proteomes" id="UP000567099"/>
    </source>
</evidence>
<dbReference type="Proteomes" id="UP000558015">
    <property type="component" value="Unassembled WGS sequence"/>
</dbReference>
<proteinExistence type="inferred from homology"/>
<name>A0A2L1CB23_METMI</name>
<dbReference type="EMBL" id="JACDUO010000001">
    <property type="protein sequence ID" value="MBA2863070.1"/>
    <property type="molecule type" value="Genomic_DNA"/>
</dbReference>
<dbReference type="EMBL" id="JACDUN010000001">
    <property type="protein sequence ID" value="MBA2857369.1"/>
    <property type="molecule type" value="Genomic_DNA"/>
</dbReference>
<evidence type="ECO:0000313" key="13">
    <source>
        <dbReference type="Proteomes" id="UP000239462"/>
    </source>
</evidence>
<dbReference type="EMBL" id="JACHED010000001">
    <property type="protein sequence ID" value="MBB6496925.1"/>
    <property type="molecule type" value="Genomic_DNA"/>
</dbReference>
<reference evidence="7" key="2">
    <citation type="submission" date="2018-02" db="EMBL/GenBank/DDBJ databases">
        <title>Complete genome sequence of the Methanococcus maripaludis type strain JJ (DSM 2067), a model for selenoprotein synthesis in Archaea.</title>
        <authorList>
            <person name="Poehlein A."/>
            <person name="Heym D."/>
            <person name="Quitzke V."/>
            <person name="Fersch J."/>
            <person name="Daniel R."/>
            <person name="Rother M."/>
        </authorList>
    </citation>
    <scope>NUCLEOTIDE SEQUENCE [LARGE SCALE GENOMIC DNA]</scope>
    <source>
        <strain evidence="7">DSM 2067</strain>
    </source>
</reference>
<dbReference type="EMBL" id="JACDUH010000001">
    <property type="protein sequence ID" value="MBA2849938.1"/>
    <property type="molecule type" value="Genomic_DNA"/>
</dbReference>
<evidence type="ECO:0000313" key="12">
    <source>
        <dbReference type="EMBL" id="MBG0769254.1"/>
    </source>
</evidence>
<evidence type="ECO:0000256" key="2">
    <source>
        <dbReference type="ARBA" id="ARBA00011458"/>
    </source>
</evidence>
<dbReference type="Proteomes" id="UP000567099">
    <property type="component" value="Unassembled WGS sequence"/>
</dbReference>
<dbReference type="GO" id="GO:0006412">
    <property type="term" value="P:translation"/>
    <property type="evidence" value="ECO:0007669"/>
    <property type="project" value="UniProtKB-UniRule"/>
</dbReference>
<dbReference type="Gene3D" id="2.40.10.310">
    <property type="match status" value="1"/>
</dbReference>
<dbReference type="RefSeq" id="WP_013999945.1">
    <property type="nucleotide sequence ID" value="NZ_CP026606.1"/>
</dbReference>
<dbReference type="InterPro" id="IPR022309">
    <property type="entry name" value="Ribosomal_Se8/biogenesis_NSA2"/>
</dbReference>
<evidence type="ECO:0000313" key="8">
    <source>
        <dbReference type="EMBL" id="MBA2849938.1"/>
    </source>
</evidence>
<evidence type="ECO:0000313" key="14">
    <source>
        <dbReference type="Proteomes" id="UP000558015"/>
    </source>
</evidence>
<dbReference type="InterPro" id="IPR018283">
    <property type="entry name" value="Ribosomal_eS8_CS"/>
</dbReference>
<protein>
    <recommendedName>
        <fullName evidence="5 6">Small ribosomal subunit protein eS8</fullName>
    </recommendedName>
</protein>
<organism evidence="7 13">
    <name type="scientific">Methanococcus maripaludis</name>
    <name type="common">Methanococcus deltae</name>
    <dbReference type="NCBI Taxonomy" id="39152"/>
    <lineage>
        <taxon>Archaea</taxon>
        <taxon>Methanobacteriati</taxon>
        <taxon>Methanobacteriota</taxon>
        <taxon>Methanomada group</taxon>
        <taxon>Methanococci</taxon>
        <taxon>Methanococcales</taxon>
        <taxon>Methanococcaceae</taxon>
        <taxon>Methanococcus</taxon>
    </lineage>
</organism>
<dbReference type="InterPro" id="IPR001047">
    <property type="entry name" value="Ribosomal_eS8"/>
</dbReference>
<dbReference type="InterPro" id="IPR020919">
    <property type="entry name" value="Ribosomal_protein_eS8_arc"/>
</dbReference>
<dbReference type="NCBIfam" id="TIGR00307">
    <property type="entry name" value="eS8"/>
    <property type="match status" value="1"/>
</dbReference>
<evidence type="ECO:0000256" key="5">
    <source>
        <dbReference type="ARBA" id="ARBA00035277"/>
    </source>
</evidence>
<dbReference type="Proteomes" id="UP000590564">
    <property type="component" value="Unassembled WGS sequence"/>
</dbReference>
<evidence type="ECO:0000313" key="9">
    <source>
        <dbReference type="EMBL" id="MBA2857369.1"/>
    </source>
</evidence>
<evidence type="ECO:0000256" key="1">
    <source>
        <dbReference type="ARBA" id="ARBA00005257"/>
    </source>
</evidence>
<dbReference type="EMBL" id="CP026606">
    <property type="protein sequence ID" value="AVB76561.1"/>
    <property type="molecule type" value="Genomic_DNA"/>
</dbReference>
<evidence type="ECO:0000313" key="7">
    <source>
        <dbReference type="EMBL" id="AVB76561.1"/>
    </source>
</evidence>
<dbReference type="Proteomes" id="UP000714405">
    <property type="component" value="Unassembled WGS sequence"/>
</dbReference>
<dbReference type="AlphaFoldDB" id="A0A2L1CB23"/>
<keyword evidence="3 6" id="KW-0689">Ribosomal protein</keyword>
<dbReference type="Proteomes" id="UP000564425">
    <property type="component" value="Unassembled WGS sequence"/>
</dbReference>
<dbReference type="PANTHER" id="PTHR10394">
    <property type="entry name" value="40S RIBOSOMAL PROTEIN S8"/>
    <property type="match status" value="1"/>
</dbReference>
<dbReference type="GeneID" id="10983244"/>
<dbReference type="KEGG" id="mmad:MMJJ_11740"/>
<dbReference type="PROSITE" id="PS01193">
    <property type="entry name" value="RIBOSOMAL_S8E"/>
    <property type="match status" value="1"/>
</dbReference>
<evidence type="ECO:0000256" key="6">
    <source>
        <dbReference type="HAMAP-Rule" id="MF_00029"/>
    </source>
</evidence>
<comment type="similarity">
    <text evidence="1 6">Belongs to the eukaryotic ribosomal protein eS8 family.</text>
</comment>
<dbReference type="FunFam" id="2.40.10.310:FF:000002">
    <property type="entry name" value="30S ribosomal protein S8e"/>
    <property type="match status" value="1"/>
</dbReference>
<evidence type="ECO:0000256" key="3">
    <source>
        <dbReference type="ARBA" id="ARBA00022980"/>
    </source>
</evidence>
<dbReference type="GO" id="GO:1990904">
    <property type="term" value="C:ribonucleoprotein complex"/>
    <property type="evidence" value="ECO:0007669"/>
    <property type="project" value="UniProtKB-KW"/>
</dbReference>